<dbReference type="PANTHER" id="PTHR10209">
    <property type="entry name" value="OXIDOREDUCTASE, 2OG-FE II OXYGENASE FAMILY PROTEIN"/>
    <property type="match status" value="1"/>
</dbReference>
<evidence type="ECO:0000256" key="1">
    <source>
        <dbReference type="ARBA" id="ARBA00022723"/>
    </source>
</evidence>
<proteinExistence type="predicted"/>
<dbReference type="PANTHER" id="PTHR10209:SF874">
    <property type="entry name" value="2-OXOGLUTARATE (2OG) AND FE(II)-DEPENDENT OXYGENASE SUPERFAMILY PROTEIN"/>
    <property type="match status" value="1"/>
</dbReference>
<dbReference type="GeneID" id="111441933"/>
<evidence type="ECO:0000256" key="3">
    <source>
        <dbReference type="ARBA" id="ARBA00023004"/>
    </source>
</evidence>
<dbReference type="InterPro" id="IPR027443">
    <property type="entry name" value="IPNS-like_sf"/>
</dbReference>
<keyword evidence="2" id="KW-0560">Oxidoreductase</keyword>
<organism evidence="4 5">
    <name type="scientific">Cucurbita moschata</name>
    <name type="common">Winter crookneck squash</name>
    <name type="synonym">Cucurbita pepo var. moschata</name>
    <dbReference type="NCBI Taxonomy" id="3662"/>
    <lineage>
        <taxon>Eukaryota</taxon>
        <taxon>Viridiplantae</taxon>
        <taxon>Streptophyta</taxon>
        <taxon>Embryophyta</taxon>
        <taxon>Tracheophyta</taxon>
        <taxon>Spermatophyta</taxon>
        <taxon>Magnoliopsida</taxon>
        <taxon>eudicotyledons</taxon>
        <taxon>Gunneridae</taxon>
        <taxon>Pentapetalae</taxon>
        <taxon>rosids</taxon>
        <taxon>fabids</taxon>
        <taxon>Cucurbitales</taxon>
        <taxon>Cucurbitaceae</taxon>
        <taxon>Cucurbiteae</taxon>
        <taxon>Cucurbita</taxon>
    </lineage>
</organism>
<evidence type="ECO:0000256" key="2">
    <source>
        <dbReference type="ARBA" id="ARBA00023002"/>
    </source>
</evidence>
<keyword evidence="4" id="KW-1185">Reference proteome</keyword>
<dbReference type="Proteomes" id="UP000504609">
    <property type="component" value="Unplaced"/>
</dbReference>
<reference evidence="5" key="1">
    <citation type="submission" date="2025-08" db="UniProtKB">
        <authorList>
            <consortium name="RefSeq"/>
        </authorList>
    </citation>
    <scope>IDENTIFICATION</scope>
    <source>
        <tissue evidence="5">Young leaves</tissue>
    </source>
</reference>
<keyword evidence="1" id="KW-0479">Metal-binding</keyword>
<evidence type="ECO:0000313" key="4">
    <source>
        <dbReference type="Proteomes" id="UP000504609"/>
    </source>
</evidence>
<accession>A0A6J1F905</accession>
<dbReference type="SUPFAM" id="SSF51197">
    <property type="entry name" value="Clavaminate synthase-like"/>
    <property type="match status" value="1"/>
</dbReference>
<dbReference type="RefSeq" id="XP_022934893.1">
    <property type="nucleotide sequence ID" value="XM_023079125.1"/>
</dbReference>
<dbReference type="GO" id="GO:0046872">
    <property type="term" value="F:metal ion binding"/>
    <property type="evidence" value="ECO:0007669"/>
    <property type="project" value="UniProtKB-KW"/>
</dbReference>
<protein>
    <submittedName>
        <fullName evidence="5">Uncharacterized protein LOC111441933</fullName>
    </submittedName>
</protein>
<dbReference type="Gene3D" id="2.60.120.330">
    <property type="entry name" value="B-lactam Antibiotic, Isopenicillin N Synthase, Chain"/>
    <property type="match status" value="1"/>
</dbReference>
<gene>
    <name evidence="5" type="primary">LOC111441933</name>
</gene>
<evidence type="ECO:0000313" key="5">
    <source>
        <dbReference type="RefSeq" id="XP_022934893.1"/>
    </source>
</evidence>
<dbReference type="KEGG" id="cmos:111441933"/>
<dbReference type="FunFam" id="2.60.120.330:FF:000019">
    <property type="entry name" value="Predicted protein"/>
    <property type="match status" value="1"/>
</dbReference>
<name>A0A6J1F905_CUCMO</name>
<dbReference type="GO" id="GO:0016491">
    <property type="term" value="F:oxidoreductase activity"/>
    <property type="evidence" value="ECO:0007669"/>
    <property type="project" value="UniProtKB-KW"/>
</dbReference>
<dbReference type="AlphaFoldDB" id="A0A6J1F905"/>
<sequence length="363" mass="40700">MDLSVIDLAPYLTASSELASGSPIDFGPQLTALCKEVSRTLKETGALLVKDPRCSAEDNDRFIDMMESFFEKPTEFKRLHARPNLHYQVGVTPEGVEVPKSLIDEEMQEKIRAMPKEFQPLIPRGPDPKWRYMWRVGPRPSNTRFKELNAEPVIPEGFPEWKDTMDSWGFKMISAIEAVAEMAAIGFGLPKDAFTSLMKQGPHLLAPTGSDLHRYGQEGTVFAGYHYDLNFLTIHGRSRFPGLYIWLRNGQKVEVKVPIGCLLIQTGKQIEWLTAGDCIAGMHEVVVTERTRDAIKIASEQNRSLWRVSSTLFAHIASDAVLNPLGHFAESPHAHKYPPMLAGEYVEKELSVINLKGQKGEPL</sequence>
<keyword evidence="3" id="KW-0408">Iron</keyword>